<dbReference type="AlphaFoldDB" id="C4L216"/>
<dbReference type="HOGENOM" id="CLU_182235_1_1_9"/>
<dbReference type="STRING" id="360911.EAT1b_0257"/>
<dbReference type="EMBL" id="CP001615">
    <property type="protein sequence ID" value="ACQ69190.1"/>
    <property type="molecule type" value="Genomic_DNA"/>
</dbReference>
<accession>C4L216</accession>
<feature type="domain" description="Excalibur calcium-binding" evidence="2">
    <location>
        <begin position="31"/>
        <end position="86"/>
    </location>
</feature>
<dbReference type="RefSeq" id="WP_012726309.1">
    <property type="nucleotide sequence ID" value="NC_012673.1"/>
</dbReference>
<evidence type="ECO:0000256" key="1">
    <source>
        <dbReference type="SAM" id="SignalP"/>
    </source>
</evidence>
<organism evidence="3 4">
    <name type="scientific">Exiguobacterium sp. (strain ATCC BAA-1283 / AT1b)</name>
    <dbReference type="NCBI Taxonomy" id="360911"/>
    <lineage>
        <taxon>Bacteria</taxon>
        <taxon>Bacillati</taxon>
        <taxon>Bacillota</taxon>
        <taxon>Bacilli</taxon>
        <taxon>Bacillales</taxon>
        <taxon>Bacillales Family XII. Incertae Sedis</taxon>
        <taxon>Exiguobacterium</taxon>
    </lineage>
</organism>
<feature type="signal peptide" evidence="1">
    <location>
        <begin position="1"/>
        <end position="27"/>
    </location>
</feature>
<protein>
    <submittedName>
        <fullName evidence="3">Excalibur domain protein</fullName>
    </submittedName>
</protein>
<dbReference type="eggNOG" id="ENOG5032ZVS">
    <property type="taxonomic scope" value="Bacteria"/>
</dbReference>
<dbReference type="Proteomes" id="UP000000716">
    <property type="component" value="Chromosome"/>
</dbReference>
<sequence length="87" mass="9495">MKKVMLALSTFILVIGLSSTPTKSADAAVKTFKNCTELNKTYKGGVAKSKTTKNKGGKTRYTPYVSKALYDANKARDRDKDGIACER</sequence>
<evidence type="ECO:0000313" key="3">
    <source>
        <dbReference type="EMBL" id="ACQ69190.1"/>
    </source>
</evidence>
<keyword evidence="1" id="KW-0732">Signal</keyword>
<feature type="chain" id="PRO_5002938658" evidence="1">
    <location>
        <begin position="28"/>
        <end position="87"/>
    </location>
</feature>
<dbReference type="InterPro" id="IPR008613">
    <property type="entry name" value="Excalibur_Ca-bd_domain"/>
</dbReference>
<dbReference type="KEGG" id="eat:EAT1b_0257"/>
<dbReference type="OrthoDB" id="2735480at2"/>
<gene>
    <name evidence="3" type="ordered locus">EAT1b_0257</name>
</gene>
<evidence type="ECO:0000259" key="2">
    <source>
        <dbReference type="SMART" id="SM00894"/>
    </source>
</evidence>
<dbReference type="SMART" id="SM00894">
    <property type="entry name" value="Excalibur"/>
    <property type="match status" value="1"/>
</dbReference>
<name>C4L216_EXISA</name>
<reference evidence="3 4" key="1">
    <citation type="journal article" date="2011" name="J. Bacteriol.">
        <title>Complete genome sequence of the Thermophilic Bacterium Exiguobacterium sp. AT1b.</title>
        <authorList>
            <person name="Vishnivetskaya T.A."/>
            <person name="Lucas S."/>
            <person name="Copeland A."/>
            <person name="Lapidus A."/>
            <person name="Glavina Del Rio T."/>
            <person name="Dalin E."/>
            <person name="Tice H."/>
            <person name="Bruce D.C."/>
            <person name="Goodwin L.A."/>
            <person name="Pitluck S."/>
            <person name="Saunders E."/>
            <person name="Brettin T."/>
            <person name="Detter C."/>
            <person name="Han C."/>
            <person name="Larimer F."/>
            <person name="Land M.L."/>
            <person name="Hauser L.J."/>
            <person name="Kyrpides N.C."/>
            <person name="Ovchinnikova G."/>
            <person name="Kathariou S."/>
            <person name="Ramaley R.F."/>
            <person name="Rodrigues D.F."/>
            <person name="Hendrix C."/>
            <person name="Richardson P."/>
            <person name="Tiedje J.M."/>
        </authorList>
    </citation>
    <scope>NUCLEOTIDE SEQUENCE [LARGE SCALE GENOMIC DNA]</scope>
    <source>
        <strain evidence="4">ATCC BAA-1283 / AT1b</strain>
    </source>
</reference>
<dbReference type="Pfam" id="PF05901">
    <property type="entry name" value="Excalibur"/>
    <property type="match status" value="1"/>
</dbReference>
<keyword evidence="4" id="KW-1185">Reference proteome</keyword>
<proteinExistence type="predicted"/>
<evidence type="ECO:0000313" key="4">
    <source>
        <dbReference type="Proteomes" id="UP000000716"/>
    </source>
</evidence>